<organism evidence="1 2">
    <name type="scientific">Mucilaginibacter pankratovii</name>
    <dbReference type="NCBI Taxonomy" id="2772110"/>
    <lineage>
        <taxon>Bacteria</taxon>
        <taxon>Pseudomonadati</taxon>
        <taxon>Bacteroidota</taxon>
        <taxon>Sphingobacteriia</taxon>
        <taxon>Sphingobacteriales</taxon>
        <taxon>Sphingobacteriaceae</taxon>
        <taxon>Mucilaginibacter</taxon>
    </lineage>
</organism>
<proteinExistence type="predicted"/>
<reference evidence="1 2" key="1">
    <citation type="submission" date="2020-09" db="EMBL/GenBank/DDBJ databases">
        <title>Novel species of Mucilaginibacter isolated from a glacier on the Tibetan Plateau.</title>
        <authorList>
            <person name="Liu Q."/>
            <person name="Xin Y.-H."/>
        </authorList>
    </citation>
    <scope>NUCLEOTIDE SEQUENCE [LARGE SCALE GENOMIC DNA]</scope>
    <source>
        <strain evidence="1 2">ZT4R22</strain>
    </source>
</reference>
<comment type="caution">
    <text evidence="1">The sequence shown here is derived from an EMBL/GenBank/DDBJ whole genome shotgun (WGS) entry which is preliminary data.</text>
</comment>
<gene>
    <name evidence="1" type="ORF">IDJ77_23190</name>
</gene>
<dbReference type="EMBL" id="JACWMY010000014">
    <property type="protein sequence ID" value="MBD1366736.1"/>
    <property type="molecule type" value="Genomic_DNA"/>
</dbReference>
<evidence type="ECO:0000313" key="2">
    <source>
        <dbReference type="Proteomes" id="UP000606600"/>
    </source>
</evidence>
<dbReference type="Proteomes" id="UP000606600">
    <property type="component" value="Unassembled WGS sequence"/>
</dbReference>
<keyword evidence="2" id="KW-1185">Reference proteome</keyword>
<evidence type="ECO:0000313" key="1">
    <source>
        <dbReference type="EMBL" id="MBD1366736.1"/>
    </source>
</evidence>
<accession>A0ABR7WWR4</accession>
<dbReference type="RefSeq" id="WP_191191374.1">
    <property type="nucleotide sequence ID" value="NZ_JACWMY010000014.1"/>
</dbReference>
<name>A0ABR7WWR4_9SPHI</name>
<protein>
    <submittedName>
        <fullName evidence="1">GCN5 family acetyltransferase</fullName>
    </submittedName>
</protein>
<sequence length="140" mass="15986">MSKYPTVKDIDLVGTYPALVKSGGGYVWDEVLEYRVWCHPENGAPDTDDGEDYYYAFDNYEDALEFFESNPGTEEPLALVLQEEYISEPHPGEFIHVKERRLTEWPVEFLGRPKRSLNTITDFLSPNAPANRLAILRGLA</sequence>